<comment type="catalytic activity">
    <reaction evidence="1">
        <text>Release of an N-terminal amino acid, Xaa-|-Yaa- from a peptide, amide or arylamide. Xaa is preferably Ala, but may be most amino acids including Pro (slow action). When a terminal hydrophobic residue is followed by a prolyl residue, the two may be released as an intact Xaa-Pro dipeptide.</text>
        <dbReference type="EC" id="3.4.11.2"/>
    </reaction>
</comment>
<dbReference type="Gene3D" id="2.60.40.1730">
    <property type="entry name" value="tricorn interacting facor f3 domain"/>
    <property type="match status" value="1"/>
</dbReference>
<dbReference type="InterPro" id="IPR027268">
    <property type="entry name" value="Peptidase_M4/M1_CTD_sf"/>
</dbReference>
<evidence type="ECO:0000256" key="3">
    <source>
        <dbReference type="ARBA" id="ARBA00010136"/>
    </source>
</evidence>
<comment type="similarity">
    <text evidence="3">Belongs to the peptidase M1 family.</text>
</comment>
<comment type="caution">
    <text evidence="15">The sequence shown here is derived from an EMBL/GenBank/DDBJ whole genome shotgun (WGS) entry which is preliminary data.</text>
</comment>
<evidence type="ECO:0000313" key="15">
    <source>
        <dbReference type="EMBL" id="TDD61300.1"/>
    </source>
</evidence>
<accession>A0A4R4ZSE0</accession>
<evidence type="ECO:0000256" key="5">
    <source>
        <dbReference type="ARBA" id="ARBA00015611"/>
    </source>
</evidence>
<gene>
    <name evidence="15" type="ORF">E1263_08050</name>
</gene>
<keyword evidence="7" id="KW-0645">Protease</keyword>
<organism evidence="15 16">
    <name type="scientific">Kribbella antibiotica</name>
    <dbReference type="NCBI Taxonomy" id="190195"/>
    <lineage>
        <taxon>Bacteria</taxon>
        <taxon>Bacillati</taxon>
        <taxon>Actinomycetota</taxon>
        <taxon>Actinomycetes</taxon>
        <taxon>Propionibacteriales</taxon>
        <taxon>Kribbellaceae</taxon>
        <taxon>Kribbella</taxon>
    </lineage>
</organism>
<sequence>MSQVRDLGVTFRAPAVPRFHGMWRSRRALAGTVALTTLAAVGLAVPSSAVQPPGKPGAIGVGDKVWPELGNGGYDVLDQRLDLRFQKGLAAYTATTTLTGRATQYLSSFNLDLLGPTVTGVRVNGVPATWKSTPQGELVITPARAVRKHLRFVVRVDVRNKLPEASEKDPFPPGLQRYNGWIQTVNQPSGARRILAVSDHPAQKAPATFSVTAPSQLNSIANGKLISVRKSGDATTRVFRESRKIATELMQFGVGPFTVLHRTGPHGLPLRYAVPTAQLKEIEPQLISFDQSVRFLEKRLGRFPGAEAGSYVSALGGELETQGLTLMSADAMTKEGFENNGTAGVVLHEVSHEWFGNSVSPRRWADVWLNEGHAVFYTNVWSATQHGWSVAKSMRNSYEEYGNKLLVNGPIAKPDPSTWKGESATLRPYASAAYEGGALTLYALQQTVGAKTFEAIERAWVRRYANSTAGTEDFIALASKIAHQDLGPLLRSWLYGKTLPAMPGHPDWKAGPA</sequence>
<dbReference type="Pfam" id="PF01433">
    <property type="entry name" value="Peptidase_M1"/>
    <property type="match status" value="1"/>
</dbReference>
<evidence type="ECO:0000256" key="6">
    <source>
        <dbReference type="ARBA" id="ARBA00022438"/>
    </source>
</evidence>
<dbReference type="GO" id="GO:0006508">
    <property type="term" value="P:proteolysis"/>
    <property type="evidence" value="ECO:0007669"/>
    <property type="project" value="UniProtKB-KW"/>
</dbReference>
<dbReference type="OrthoDB" id="100605at2"/>
<dbReference type="AlphaFoldDB" id="A0A4R4ZSE0"/>
<dbReference type="GO" id="GO:0043171">
    <property type="term" value="P:peptide catabolic process"/>
    <property type="evidence" value="ECO:0007669"/>
    <property type="project" value="TreeGrafter"/>
</dbReference>
<dbReference type="GO" id="GO:0016285">
    <property type="term" value="F:alanyl aminopeptidase activity"/>
    <property type="evidence" value="ECO:0007669"/>
    <property type="project" value="UniProtKB-EC"/>
</dbReference>
<dbReference type="EMBL" id="SMKX01000016">
    <property type="protein sequence ID" value="TDD61300.1"/>
    <property type="molecule type" value="Genomic_DNA"/>
</dbReference>
<evidence type="ECO:0000256" key="9">
    <source>
        <dbReference type="ARBA" id="ARBA00022801"/>
    </source>
</evidence>
<dbReference type="SUPFAM" id="SSF55486">
    <property type="entry name" value="Metalloproteases ('zincins'), catalytic domain"/>
    <property type="match status" value="1"/>
</dbReference>
<evidence type="ECO:0000256" key="11">
    <source>
        <dbReference type="ARBA" id="ARBA00023049"/>
    </source>
</evidence>
<dbReference type="GO" id="GO:0005615">
    <property type="term" value="C:extracellular space"/>
    <property type="evidence" value="ECO:0007669"/>
    <property type="project" value="TreeGrafter"/>
</dbReference>
<dbReference type="InterPro" id="IPR001930">
    <property type="entry name" value="Peptidase_M1"/>
</dbReference>
<evidence type="ECO:0000256" key="10">
    <source>
        <dbReference type="ARBA" id="ARBA00022833"/>
    </source>
</evidence>
<dbReference type="EC" id="3.4.11.2" evidence="4"/>
<comment type="cofactor">
    <cofactor evidence="2">
        <name>Zn(2+)</name>
        <dbReference type="ChEBI" id="CHEBI:29105"/>
    </cofactor>
</comment>
<keyword evidence="9" id="KW-0378">Hydrolase</keyword>
<protein>
    <recommendedName>
        <fullName evidence="5">Aminopeptidase N</fullName>
        <ecNumber evidence="4">3.4.11.2</ecNumber>
    </recommendedName>
    <alternativeName>
        <fullName evidence="12">Alanine aminopeptidase</fullName>
    </alternativeName>
    <alternativeName>
        <fullName evidence="13">Lysyl aminopeptidase</fullName>
    </alternativeName>
</protein>
<dbReference type="GO" id="GO:0016020">
    <property type="term" value="C:membrane"/>
    <property type="evidence" value="ECO:0007669"/>
    <property type="project" value="TreeGrafter"/>
</dbReference>
<evidence type="ECO:0000256" key="1">
    <source>
        <dbReference type="ARBA" id="ARBA00000098"/>
    </source>
</evidence>
<keyword evidence="10" id="KW-0862">Zinc</keyword>
<keyword evidence="16" id="KW-1185">Reference proteome</keyword>
<evidence type="ECO:0000256" key="8">
    <source>
        <dbReference type="ARBA" id="ARBA00022723"/>
    </source>
</evidence>
<keyword evidence="11" id="KW-0482">Metalloprotease</keyword>
<reference evidence="15 16" key="1">
    <citation type="submission" date="2019-03" db="EMBL/GenBank/DDBJ databases">
        <title>Draft genome sequences of novel Actinobacteria.</title>
        <authorList>
            <person name="Sahin N."/>
            <person name="Ay H."/>
            <person name="Saygin H."/>
        </authorList>
    </citation>
    <scope>NUCLEOTIDE SEQUENCE [LARGE SCALE GENOMIC DNA]</scope>
    <source>
        <strain evidence="15 16">JCM 13523</strain>
    </source>
</reference>
<dbReference type="InterPro" id="IPR050344">
    <property type="entry name" value="Peptidase_M1_aminopeptidases"/>
</dbReference>
<dbReference type="GO" id="GO:0008270">
    <property type="term" value="F:zinc ion binding"/>
    <property type="evidence" value="ECO:0007669"/>
    <property type="project" value="InterPro"/>
</dbReference>
<dbReference type="Gene3D" id="1.10.390.10">
    <property type="entry name" value="Neutral Protease Domain 2"/>
    <property type="match status" value="1"/>
</dbReference>
<dbReference type="PRINTS" id="PR00756">
    <property type="entry name" value="ALADIPTASE"/>
</dbReference>
<evidence type="ECO:0000256" key="4">
    <source>
        <dbReference type="ARBA" id="ARBA00012564"/>
    </source>
</evidence>
<dbReference type="PANTHER" id="PTHR11533:SF174">
    <property type="entry name" value="PUROMYCIN-SENSITIVE AMINOPEPTIDASE-RELATED"/>
    <property type="match status" value="1"/>
</dbReference>
<dbReference type="GO" id="GO:0042277">
    <property type="term" value="F:peptide binding"/>
    <property type="evidence" value="ECO:0007669"/>
    <property type="project" value="TreeGrafter"/>
</dbReference>
<dbReference type="GO" id="GO:0070006">
    <property type="term" value="F:metalloaminopeptidase activity"/>
    <property type="evidence" value="ECO:0007669"/>
    <property type="project" value="TreeGrafter"/>
</dbReference>
<dbReference type="InterPro" id="IPR014782">
    <property type="entry name" value="Peptidase_M1_dom"/>
</dbReference>
<evidence type="ECO:0000256" key="12">
    <source>
        <dbReference type="ARBA" id="ARBA00029811"/>
    </source>
</evidence>
<feature type="domain" description="Peptidase M1 membrane alanine aminopeptidase" evidence="14">
    <location>
        <begin position="329"/>
        <end position="493"/>
    </location>
</feature>
<dbReference type="Proteomes" id="UP000295124">
    <property type="component" value="Unassembled WGS sequence"/>
</dbReference>
<keyword evidence="8" id="KW-0479">Metal-binding</keyword>
<dbReference type="PANTHER" id="PTHR11533">
    <property type="entry name" value="PROTEASE M1 ZINC METALLOPROTEASE"/>
    <property type="match status" value="1"/>
</dbReference>
<keyword evidence="6" id="KW-0031">Aminopeptidase</keyword>
<evidence type="ECO:0000256" key="7">
    <source>
        <dbReference type="ARBA" id="ARBA00022670"/>
    </source>
</evidence>
<evidence type="ECO:0000259" key="14">
    <source>
        <dbReference type="Pfam" id="PF01433"/>
    </source>
</evidence>
<dbReference type="InterPro" id="IPR042097">
    <property type="entry name" value="Aminopeptidase_N-like_N_sf"/>
</dbReference>
<dbReference type="CDD" id="cd09603">
    <property type="entry name" value="M1_APN_like"/>
    <property type="match status" value="1"/>
</dbReference>
<evidence type="ECO:0000313" key="16">
    <source>
        <dbReference type="Proteomes" id="UP000295124"/>
    </source>
</evidence>
<dbReference type="SUPFAM" id="SSF63737">
    <property type="entry name" value="Leukotriene A4 hydrolase N-terminal domain"/>
    <property type="match status" value="1"/>
</dbReference>
<dbReference type="GO" id="GO:0005737">
    <property type="term" value="C:cytoplasm"/>
    <property type="evidence" value="ECO:0007669"/>
    <property type="project" value="TreeGrafter"/>
</dbReference>
<proteinExistence type="inferred from homology"/>
<evidence type="ECO:0000256" key="2">
    <source>
        <dbReference type="ARBA" id="ARBA00001947"/>
    </source>
</evidence>
<evidence type="ECO:0000256" key="13">
    <source>
        <dbReference type="ARBA" id="ARBA00031533"/>
    </source>
</evidence>
<name>A0A4R4ZSE0_9ACTN</name>